<protein>
    <recommendedName>
        <fullName evidence="3">Immunity protein 30 domain-containing protein</fullName>
    </recommendedName>
</protein>
<evidence type="ECO:0008006" key="3">
    <source>
        <dbReference type="Google" id="ProtNLM"/>
    </source>
</evidence>
<reference evidence="1 2" key="1">
    <citation type="submission" date="2014-12" db="EMBL/GenBank/DDBJ databases">
        <title>Draft genome sequences of 10 type strains of Lactococcus.</title>
        <authorList>
            <person name="Sun Z."/>
            <person name="Zhong Z."/>
            <person name="Liu W."/>
            <person name="Zhang W."/>
            <person name="Zhang H."/>
        </authorList>
    </citation>
    <scope>NUCLEOTIDE SEQUENCE [LARGE SCALE GENOMIC DNA]</scope>
    <source>
        <strain evidence="1 2">DSM 21502</strain>
    </source>
</reference>
<dbReference type="RefSeq" id="WP_043734597.1">
    <property type="nucleotide sequence ID" value="NZ_JXKC01000018.1"/>
</dbReference>
<dbReference type="SUPFAM" id="SSF48452">
    <property type="entry name" value="TPR-like"/>
    <property type="match status" value="1"/>
</dbReference>
<evidence type="ECO:0000313" key="1">
    <source>
        <dbReference type="EMBL" id="PCS15843.1"/>
    </source>
</evidence>
<organism evidence="1 2">
    <name type="scientific">Lactococcus cremoris subsp. tructae</name>
    <dbReference type="NCBI Taxonomy" id="542833"/>
    <lineage>
        <taxon>Bacteria</taxon>
        <taxon>Bacillati</taxon>
        <taxon>Bacillota</taxon>
        <taxon>Bacilli</taxon>
        <taxon>Lactobacillales</taxon>
        <taxon>Streptococcaceae</taxon>
        <taxon>Lactococcus</taxon>
    </lineage>
</organism>
<dbReference type="AlphaFoldDB" id="A0A2A5SPK7"/>
<dbReference type="EMBL" id="JXKC01000018">
    <property type="protein sequence ID" value="PCS15843.1"/>
    <property type="molecule type" value="Genomic_DNA"/>
</dbReference>
<gene>
    <name evidence="1" type="ORF">RU92_GL001171</name>
</gene>
<name>A0A2A5SPK7_LACLC</name>
<accession>A0A2A5SPK7</accession>
<comment type="caution">
    <text evidence="1">The sequence shown here is derived from an EMBL/GenBank/DDBJ whole genome shotgun (WGS) entry which is preliminary data.</text>
</comment>
<sequence length="161" mass="18660">MINQKLKLLIKERFKVGDFSGVKEILKSSNLEEISGILLGLGMDSDNDLSPYFFILELIFDDEKASLHDIAFTLLSYPFCWIPGAYQIALRHEQRAIKLEPSNFDYKKRILNLAIIPEHVLPIEEAANYAREVLKIFPQHKKSLEIMKRLAKNTKKQKDKK</sequence>
<proteinExistence type="predicted"/>
<dbReference type="Proteomes" id="UP000218711">
    <property type="component" value="Unassembled WGS sequence"/>
</dbReference>
<dbReference type="Gene3D" id="1.25.40.10">
    <property type="entry name" value="Tetratricopeptide repeat domain"/>
    <property type="match status" value="1"/>
</dbReference>
<evidence type="ECO:0000313" key="2">
    <source>
        <dbReference type="Proteomes" id="UP000218711"/>
    </source>
</evidence>
<dbReference type="InterPro" id="IPR011990">
    <property type="entry name" value="TPR-like_helical_dom_sf"/>
</dbReference>